<accession>A0ABT3HBW5</accession>
<dbReference type="Pfam" id="PF11367">
    <property type="entry name" value="Tail_completion_gp17"/>
    <property type="match status" value="1"/>
</dbReference>
<gene>
    <name evidence="1" type="ORF">M2319_002230</name>
</gene>
<dbReference type="InterPro" id="IPR053745">
    <property type="entry name" value="Viral_Tail_Comp_sf"/>
</dbReference>
<organism evidence="1 2">
    <name type="scientific">Rhodobium gokarnense</name>
    <dbReference type="NCBI Taxonomy" id="364296"/>
    <lineage>
        <taxon>Bacteria</taxon>
        <taxon>Pseudomonadati</taxon>
        <taxon>Pseudomonadota</taxon>
        <taxon>Alphaproteobacteria</taxon>
        <taxon>Hyphomicrobiales</taxon>
        <taxon>Rhodobiaceae</taxon>
        <taxon>Rhodobium</taxon>
    </lineage>
</organism>
<dbReference type="Proteomes" id="UP001209755">
    <property type="component" value="Unassembled WGS sequence"/>
</dbReference>
<dbReference type="InterPro" id="IPR021508">
    <property type="entry name" value="Gp17-like"/>
</dbReference>
<proteinExistence type="predicted"/>
<dbReference type="EMBL" id="JAOQNS010000005">
    <property type="protein sequence ID" value="MCW2307893.1"/>
    <property type="molecule type" value="Genomic_DNA"/>
</dbReference>
<reference evidence="2" key="1">
    <citation type="submission" date="2023-07" db="EMBL/GenBank/DDBJ databases">
        <title>Genome sequencing of Purple Non-Sulfur Bacteria from various extreme environments.</title>
        <authorList>
            <person name="Mayer M."/>
        </authorList>
    </citation>
    <scope>NUCLEOTIDE SEQUENCE [LARGE SCALE GENOMIC DNA]</scope>
    <source>
        <strain evidence="2">DSM 17935</strain>
    </source>
</reference>
<sequence>MTHAAFALQKAVYTLLSGDAELTSLTGGSRVHDGPPRDAAVPFVALDPVVTRNADGDIAPIEEHSLTLAVLSRGGGKKEVFAIAERVVALLHDADLSLDDHRLVSLRCERQEVRQLADKKSFRGDLRFRAVTEPLT</sequence>
<dbReference type="Gene3D" id="3.30.2000.30">
    <property type="match status" value="1"/>
</dbReference>
<evidence type="ECO:0008006" key="3">
    <source>
        <dbReference type="Google" id="ProtNLM"/>
    </source>
</evidence>
<evidence type="ECO:0000313" key="1">
    <source>
        <dbReference type="EMBL" id="MCW2307893.1"/>
    </source>
</evidence>
<evidence type="ECO:0000313" key="2">
    <source>
        <dbReference type="Proteomes" id="UP001209755"/>
    </source>
</evidence>
<comment type="caution">
    <text evidence="1">The sequence shown here is derived from an EMBL/GenBank/DDBJ whole genome shotgun (WGS) entry which is preliminary data.</text>
</comment>
<dbReference type="RefSeq" id="WP_264601522.1">
    <property type="nucleotide sequence ID" value="NZ_JAOQNS010000005.1"/>
</dbReference>
<protein>
    <recommendedName>
        <fullName evidence="3">DUF3168 domain-containing protein</fullName>
    </recommendedName>
</protein>
<keyword evidence="2" id="KW-1185">Reference proteome</keyword>
<name>A0ABT3HBW5_9HYPH</name>